<dbReference type="RefSeq" id="XP_024875188.1">
    <property type="nucleotide sequence ID" value="XM_025019420.1"/>
</dbReference>
<feature type="compositionally biased region" description="Polar residues" evidence="2">
    <location>
        <begin position="302"/>
        <end position="334"/>
    </location>
</feature>
<sequence>MSLDMNALLMRQQELLTRISRATENTRKLGKSNVTRGILEARIKTLDSNWEKFQAQHEILCTRFFAELSETEYFTTDLYETTENAYVMQWGTLTDWATCLTQTEGSGNAATASAREATPHNLLPRINLPQFSGAIEDWLSFRDLFLSVINRHHTITDVEKLHYLQTSLQDEAAKLVRDIPLIHGNFERAWVTLREFYENQRVLVRSNFAAFTALAKMKSESAIELRRIFHGMTNTMNAQESLGRPIATHGMDLFVHIAVELLDPQTRRDWETTIRTSSKPPEYDTFRTFVIEKMRSLEALSPVTSKGESKTSQAKASGTRSAKSNHAKTTSGSGSCVVCKNSHYLMGCSEFRAKTPSERKSIVESKNLCSNCLGNHPIAKCPSTKTCIICNAKHHSLLHDGTSKPAVAEASTLTAVQHGDDRKAILLATARLSITDRHGNQQPVRALIDQGSEVSLISEALAQRLKLQRSKSTFTIFGIGGTRSGQARGKVTLQLTSKVTGATVTAVAVVLPQLSLYHGTGLRQIDAWPHLLNLQLVDPQFSATDPVELLLGAEVCSVILEEGLRKSDPEAPIAQRTAFGWIISGGATAASLHGASSCHAAIDHDLTSLVQRFWEQEAETKPVAALTPAEQD</sequence>
<reference evidence="6" key="1">
    <citation type="submission" date="2025-08" db="UniProtKB">
        <authorList>
            <consortium name="RefSeq"/>
        </authorList>
    </citation>
    <scope>IDENTIFICATION</scope>
    <source>
        <tissue evidence="6">Whole body</tissue>
    </source>
</reference>
<evidence type="ECO:0000256" key="2">
    <source>
        <dbReference type="SAM" id="MobiDB-lite"/>
    </source>
</evidence>
<dbReference type="GO" id="GO:0006508">
    <property type="term" value="P:proteolysis"/>
    <property type="evidence" value="ECO:0007669"/>
    <property type="project" value="InterPro"/>
</dbReference>
<dbReference type="Pfam" id="PF03564">
    <property type="entry name" value="DUF1759"/>
    <property type="match status" value="1"/>
</dbReference>
<dbReference type="AlphaFoldDB" id="A0A6J1Q0G9"/>
<dbReference type="GO" id="GO:0004190">
    <property type="term" value="F:aspartic-type endopeptidase activity"/>
    <property type="evidence" value="ECO:0007669"/>
    <property type="project" value="InterPro"/>
</dbReference>
<evidence type="ECO:0000313" key="6">
    <source>
        <dbReference type="RefSeq" id="XP_024875188.1"/>
    </source>
</evidence>
<dbReference type="InterPro" id="IPR021109">
    <property type="entry name" value="Peptidase_aspartic_dom_sf"/>
</dbReference>
<dbReference type="OrthoDB" id="5984724at2759"/>
<keyword evidence="5" id="KW-1185">Reference proteome</keyword>
<dbReference type="InterPro" id="IPR001995">
    <property type="entry name" value="Peptidase_A2_cat"/>
</dbReference>
<dbReference type="PROSITE" id="PS50175">
    <property type="entry name" value="ASP_PROT_RETROV"/>
    <property type="match status" value="1"/>
</dbReference>
<protein>
    <submittedName>
        <fullName evidence="6">Uncharacterized protein LOC112456697</fullName>
    </submittedName>
</protein>
<dbReference type="Proteomes" id="UP000504618">
    <property type="component" value="Unplaced"/>
</dbReference>
<keyword evidence="1" id="KW-0378">Hydrolase</keyword>
<evidence type="ECO:0000259" key="3">
    <source>
        <dbReference type="PROSITE" id="PS50175"/>
    </source>
</evidence>
<feature type="domain" description="T-SNARE coiled-coil homology" evidence="4">
    <location>
        <begin position="1"/>
        <end position="26"/>
    </location>
</feature>
<gene>
    <name evidence="6" type="primary">LOC112456697</name>
</gene>
<proteinExistence type="predicted"/>
<dbReference type="Pfam" id="PF13650">
    <property type="entry name" value="Asp_protease_2"/>
    <property type="match status" value="1"/>
</dbReference>
<dbReference type="SUPFAM" id="SSF50630">
    <property type="entry name" value="Acid proteases"/>
    <property type="match status" value="1"/>
</dbReference>
<evidence type="ECO:0000313" key="5">
    <source>
        <dbReference type="Proteomes" id="UP000504618"/>
    </source>
</evidence>
<dbReference type="GeneID" id="112456697"/>
<dbReference type="Gene3D" id="2.40.70.10">
    <property type="entry name" value="Acid Proteases"/>
    <property type="match status" value="1"/>
</dbReference>
<dbReference type="PANTHER" id="PTHR47331">
    <property type="entry name" value="PHD-TYPE DOMAIN-CONTAINING PROTEIN"/>
    <property type="match status" value="1"/>
</dbReference>
<dbReference type="PROSITE" id="PS50192">
    <property type="entry name" value="T_SNARE"/>
    <property type="match status" value="1"/>
</dbReference>
<name>A0A6J1Q0G9_9HYME</name>
<dbReference type="InterPro" id="IPR000727">
    <property type="entry name" value="T_SNARE_dom"/>
</dbReference>
<dbReference type="PANTHER" id="PTHR47331:SF5">
    <property type="entry name" value="RIBONUCLEASE H"/>
    <property type="match status" value="1"/>
</dbReference>
<dbReference type="CDD" id="cd00303">
    <property type="entry name" value="retropepsin_like"/>
    <property type="match status" value="1"/>
</dbReference>
<feature type="domain" description="Peptidase A2" evidence="3">
    <location>
        <begin position="444"/>
        <end position="525"/>
    </location>
</feature>
<evidence type="ECO:0000259" key="4">
    <source>
        <dbReference type="PROSITE" id="PS50192"/>
    </source>
</evidence>
<dbReference type="InterPro" id="IPR005312">
    <property type="entry name" value="DUF1759"/>
</dbReference>
<accession>A0A6J1Q0G9</accession>
<organism evidence="5 6">
    <name type="scientific">Temnothorax curvispinosus</name>
    <dbReference type="NCBI Taxonomy" id="300111"/>
    <lineage>
        <taxon>Eukaryota</taxon>
        <taxon>Metazoa</taxon>
        <taxon>Ecdysozoa</taxon>
        <taxon>Arthropoda</taxon>
        <taxon>Hexapoda</taxon>
        <taxon>Insecta</taxon>
        <taxon>Pterygota</taxon>
        <taxon>Neoptera</taxon>
        <taxon>Endopterygota</taxon>
        <taxon>Hymenoptera</taxon>
        <taxon>Apocrita</taxon>
        <taxon>Aculeata</taxon>
        <taxon>Formicoidea</taxon>
        <taxon>Formicidae</taxon>
        <taxon>Myrmicinae</taxon>
        <taxon>Temnothorax</taxon>
    </lineage>
</organism>
<feature type="region of interest" description="Disordered" evidence="2">
    <location>
        <begin position="301"/>
        <end position="334"/>
    </location>
</feature>
<evidence type="ECO:0000256" key="1">
    <source>
        <dbReference type="ARBA" id="ARBA00022801"/>
    </source>
</evidence>